<dbReference type="Proteomes" id="UP001339883">
    <property type="component" value="Unassembled WGS sequence"/>
</dbReference>
<evidence type="ECO:0000256" key="1">
    <source>
        <dbReference type="SAM" id="MobiDB-lite"/>
    </source>
</evidence>
<feature type="compositionally biased region" description="Basic and acidic residues" evidence="1">
    <location>
        <begin position="102"/>
        <end position="119"/>
    </location>
</feature>
<feature type="compositionally biased region" description="Low complexity" evidence="1">
    <location>
        <begin position="162"/>
        <end position="174"/>
    </location>
</feature>
<feature type="compositionally biased region" description="Basic and acidic residues" evidence="1">
    <location>
        <begin position="63"/>
        <end position="80"/>
    </location>
</feature>
<evidence type="ECO:0000313" key="2">
    <source>
        <dbReference type="EMBL" id="MEB5475890.1"/>
    </source>
</evidence>
<keyword evidence="3" id="KW-1185">Reference proteome</keyword>
<feature type="compositionally biased region" description="Basic and acidic residues" evidence="1">
    <location>
        <begin position="24"/>
        <end position="33"/>
    </location>
</feature>
<feature type="compositionally biased region" description="Polar residues" evidence="1">
    <location>
        <begin position="34"/>
        <end position="51"/>
    </location>
</feature>
<evidence type="ECO:0000313" key="3">
    <source>
        <dbReference type="Proteomes" id="UP001339883"/>
    </source>
</evidence>
<reference evidence="2 3" key="1">
    <citation type="submission" date="2019-08" db="EMBL/GenBank/DDBJ databases">
        <title>Five species of Acinetobacter isolated from floral nectar and animal pollinators.</title>
        <authorList>
            <person name="Hendry T.A."/>
        </authorList>
    </citation>
    <scope>NUCLEOTIDE SEQUENCE [LARGE SCALE GENOMIC DNA]</scope>
    <source>
        <strain evidence="2 3">MD18.27</strain>
    </source>
</reference>
<sequence>MNRKLLICGAIMVGLVLTACSKKEAPENNDKQSPEQTTQQNVASEQLQSINKDGDNASAPMAEPEHKHAHDVPPEHHSKINSEQPPKMVEVEREQTANTTTEIRREYKSETPKKSDKDTTPATSPEVHVEKVSTASAPEVVKPKHHQTAKPQSGNLSEDDAVAAAMSAAKPALN</sequence>
<accession>A0ABU6DPU6</accession>
<organism evidence="2 3">
    <name type="scientific">Acinetobacter pollinis</name>
    <dbReference type="NCBI Taxonomy" id="2605270"/>
    <lineage>
        <taxon>Bacteria</taxon>
        <taxon>Pseudomonadati</taxon>
        <taxon>Pseudomonadota</taxon>
        <taxon>Gammaproteobacteria</taxon>
        <taxon>Moraxellales</taxon>
        <taxon>Moraxellaceae</taxon>
        <taxon>Acinetobacter</taxon>
    </lineage>
</organism>
<protein>
    <submittedName>
        <fullName evidence="2">Internalin</fullName>
    </submittedName>
</protein>
<name>A0ABU6DPU6_9GAMM</name>
<gene>
    <name evidence="2" type="ORF">I2F25_02250</name>
</gene>
<feature type="region of interest" description="Disordered" evidence="1">
    <location>
        <begin position="24"/>
        <end position="174"/>
    </location>
</feature>
<comment type="caution">
    <text evidence="2">The sequence shown here is derived from an EMBL/GenBank/DDBJ whole genome shotgun (WGS) entry which is preliminary data.</text>
</comment>
<proteinExistence type="predicted"/>
<dbReference type="PROSITE" id="PS51257">
    <property type="entry name" value="PROKAR_LIPOPROTEIN"/>
    <property type="match status" value="1"/>
</dbReference>
<dbReference type="EMBL" id="VTDN01000002">
    <property type="protein sequence ID" value="MEB5475890.1"/>
    <property type="molecule type" value="Genomic_DNA"/>
</dbReference>